<protein>
    <submittedName>
        <fullName evidence="3">Uncharacterized protein</fullName>
    </submittedName>
</protein>
<keyword evidence="2" id="KW-1133">Transmembrane helix</keyword>
<reference evidence="4" key="1">
    <citation type="journal article" date="2019" name="Int. J. Syst. Evol. Microbiol.">
        <title>The Global Catalogue of Microorganisms (GCM) 10K type strain sequencing project: providing services to taxonomists for standard genome sequencing and annotation.</title>
        <authorList>
            <consortium name="The Broad Institute Genomics Platform"/>
            <consortium name="The Broad Institute Genome Sequencing Center for Infectious Disease"/>
            <person name="Wu L."/>
            <person name="Ma J."/>
        </authorList>
    </citation>
    <scope>NUCLEOTIDE SEQUENCE [LARGE SCALE GENOMIC DNA]</scope>
    <source>
        <strain evidence="4">TBRC 5832</strain>
    </source>
</reference>
<organism evidence="3 4">
    <name type="scientific">Actinoplanes subglobosus</name>
    <dbReference type="NCBI Taxonomy" id="1547892"/>
    <lineage>
        <taxon>Bacteria</taxon>
        <taxon>Bacillati</taxon>
        <taxon>Actinomycetota</taxon>
        <taxon>Actinomycetes</taxon>
        <taxon>Micromonosporales</taxon>
        <taxon>Micromonosporaceae</taxon>
        <taxon>Actinoplanes</taxon>
    </lineage>
</organism>
<evidence type="ECO:0000313" key="4">
    <source>
        <dbReference type="Proteomes" id="UP001595867"/>
    </source>
</evidence>
<accession>A0ABV8J1I7</accession>
<feature type="transmembrane region" description="Helical" evidence="2">
    <location>
        <begin position="25"/>
        <end position="42"/>
    </location>
</feature>
<comment type="caution">
    <text evidence="3">The sequence shown here is derived from an EMBL/GenBank/DDBJ whole genome shotgun (WGS) entry which is preliminary data.</text>
</comment>
<dbReference type="EMBL" id="JBHSBL010000024">
    <property type="protein sequence ID" value="MFC4070417.1"/>
    <property type="molecule type" value="Genomic_DNA"/>
</dbReference>
<evidence type="ECO:0000313" key="3">
    <source>
        <dbReference type="EMBL" id="MFC4070417.1"/>
    </source>
</evidence>
<evidence type="ECO:0000256" key="1">
    <source>
        <dbReference type="SAM" id="MobiDB-lite"/>
    </source>
</evidence>
<dbReference type="Proteomes" id="UP001595867">
    <property type="component" value="Unassembled WGS sequence"/>
</dbReference>
<keyword evidence="2" id="KW-0812">Transmembrane</keyword>
<sequence length="124" mass="12605">MKGWGLLVFGAGVGALGGALTGRVSIPVAIGGVVAGLILIMLGSRPRTGSLIDDARSPATATRVGAGPSPRKADRPTLAGLGNRVEDILRLAEEQAADHRAEAKRDADAIIAAAHAEAQRINPQ</sequence>
<gene>
    <name evidence="3" type="ORF">ACFO0C_36270</name>
</gene>
<name>A0ABV8J1I7_9ACTN</name>
<evidence type="ECO:0000256" key="2">
    <source>
        <dbReference type="SAM" id="Phobius"/>
    </source>
</evidence>
<dbReference type="RefSeq" id="WP_378071295.1">
    <property type="nucleotide sequence ID" value="NZ_JBHSBL010000024.1"/>
</dbReference>
<keyword evidence="2" id="KW-0472">Membrane</keyword>
<feature type="region of interest" description="Disordered" evidence="1">
    <location>
        <begin position="51"/>
        <end position="78"/>
    </location>
</feature>
<keyword evidence="4" id="KW-1185">Reference proteome</keyword>
<proteinExistence type="predicted"/>